<comment type="caution">
    <text evidence="4">The sequence shown here is derived from an EMBL/GenBank/DDBJ whole genome shotgun (WGS) entry which is preliminary data.</text>
</comment>
<evidence type="ECO:0000256" key="2">
    <source>
        <dbReference type="SAM" id="MobiDB-lite"/>
    </source>
</evidence>
<keyword evidence="3" id="KW-0472">Membrane</keyword>
<name>A0ABP1H8F3_9EUKA</name>
<reference evidence="4 5" key="1">
    <citation type="submission" date="2024-07" db="EMBL/GenBank/DDBJ databases">
        <authorList>
            <person name="Akdeniz Z."/>
        </authorList>
    </citation>
    <scope>NUCLEOTIDE SEQUENCE [LARGE SCALE GENOMIC DNA]</scope>
</reference>
<gene>
    <name evidence="4" type="ORF">HINF_LOCUS10523</name>
</gene>
<keyword evidence="3" id="KW-1133">Transmembrane helix</keyword>
<accession>A0ABP1H8F3</accession>
<feature type="compositionally biased region" description="Polar residues" evidence="2">
    <location>
        <begin position="307"/>
        <end position="321"/>
    </location>
</feature>
<dbReference type="Proteomes" id="UP001642409">
    <property type="component" value="Unassembled WGS sequence"/>
</dbReference>
<sequence length="822" mass="94502">MKQMCQGLALGVLIGIIFSVLHYNSILTRDQSNINSTSQRNLQHSSNFAQILQKSPHFSAIVQMHVQKHQSKQPKLSTLRQTILSNCYLVIKRLLSPLSLKFKSFISKHSQNAFFTNIQDSQTLKVIQQSIRFISSFVEQTVVIVLTLVLVLVEKIVLKHFYRNLNESKEQIQENEQIIEKENNSEKETQNDFEKESEDQSEKELKSDLIEDESYQIRNSHQQQNADLDQNELVEENDQFSKQDIENNNQPTDQNVQEQYLDSNESGCQQNEQKLENWSIELETNTQLEQEQYENEKAIQNKRQSESSENNAQPTDQNIVKSNEDVQKSSQQQVDADNQNNNLTEHDNEQIDQQTENEQIIETNVQYLMNFESFSKNTAAKAIQAIQKFLPDNTLAELSGTNIIVRTNERSSENVYKKLCKFAIKEQKPIIQLLQNSEDESQQLANKINLFIDLKHLPSKTGAKVLKYVKEYLKVDEYAEITQDLDIIVFVNQESVEDISKKISKMKIEDKRLEAIVMQHQQEKIDQLTEDQNVDDCTKPDNVQSQQNIKDELKLCKQTAQDVDQSIDKIVETQMIEQNLDEAADKCDAATQDIQNVQVQHVEDSKIKEEVKEVKNVKYQINLESFPAKTSEKTLSAINKSMEDKVTCELQGSSIIVTTTEENSQSVLKKLGRIKIKEQILESFITCLTQQQSQQPMGEVNNNIEEGKQILEAEEQKINTQIIQEGINAQQIENSEQNKANKPAQVKLLVDLTKFPSKTAPKVLKCIKQMLKEEENAEINEKFVEITVKPENAQEMIKKIGKMKIEGTKLEIIVQNGFEKGE</sequence>
<feature type="compositionally biased region" description="Low complexity" evidence="2">
    <location>
        <begin position="331"/>
        <end position="342"/>
    </location>
</feature>
<keyword evidence="3" id="KW-0812">Transmembrane</keyword>
<feature type="transmembrane region" description="Helical" evidence="3">
    <location>
        <begin position="7"/>
        <end position="26"/>
    </location>
</feature>
<feature type="coiled-coil region" evidence="1">
    <location>
        <begin position="573"/>
        <end position="600"/>
    </location>
</feature>
<organism evidence="4 5">
    <name type="scientific">Hexamita inflata</name>
    <dbReference type="NCBI Taxonomy" id="28002"/>
    <lineage>
        <taxon>Eukaryota</taxon>
        <taxon>Metamonada</taxon>
        <taxon>Diplomonadida</taxon>
        <taxon>Hexamitidae</taxon>
        <taxon>Hexamitinae</taxon>
        <taxon>Hexamita</taxon>
    </lineage>
</organism>
<proteinExistence type="predicted"/>
<feature type="region of interest" description="Disordered" evidence="2">
    <location>
        <begin position="294"/>
        <end position="344"/>
    </location>
</feature>
<evidence type="ECO:0000313" key="5">
    <source>
        <dbReference type="Proteomes" id="UP001642409"/>
    </source>
</evidence>
<feature type="region of interest" description="Disordered" evidence="2">
    <location>
        <begin position="181"/>
        <end position="207"/>
    </location>
</feature>
<keyword evidence="5" id="KW-1185">Reference proteome</keyword>
<keyword evidence="1" id="KW-0175">Coiled coil</keyword>
<feature type="compositionally biased region" description="Basic and acidic residues" evidence="2">
    <location>
        <begin position="294"/>
        <end position="306"/>
    </location>
</feature>
<evidence type="ECO:0000313" key="4">
    <source>
        <dbReference type="EMBL" id="CAL5988752.1"/>
    </source>
</evidence>
<evidence type="ECO:0000256" key="3">
    <source>
        <dbReference type="SAM" id="Phobius"/>
    </source>
</evidence>
<dbReference type="EMBL" id="CAXDID020000023">
    <property type="protein sequence ID" value="CAL5988752.1"/>
    <property type="molecule type" value="Genomic_DNA"/>
</dbReference>
<protein>
    <submittedName>
        <fullName evidence="4">Hypothetical_protein</fullName>
    </submittedName>
</protein>
<evidence type="ECO:0000256" key="1">
    <source>
        <dbReference type="SAM" id="Coils"/>
    </source>
</evidence>